<evidence type="ECO:0000313" key="1">
    <source>
        <dbReference type="EMBL" id="ADL02859.1"/>
    </source>
</evidence>
<proteinExistence type="predicted"/>
<keyword evidence="2" id="KW-1185">Reference proteome</keyword>
<evidence type="ECO:0008006" key="3">
    <source>
        <dbReference type="Google" id="ProtNLM"/>
    </source>
</evidence>
<organism evidence="1 2">
    <name type="scientific">Lacrimispora saccharolytica (strain ATCC 35040 / DSM 2544 / NRCC 2533 / WM1)</name>
    <name type="common">Clostridium saccharolyticum</name>
    <dbReference type="NCBI Taxonomy" id="610130"/>
    <lineage>
        <taxon>Bacteria</taxon>
        <taxon>Bacillati</taxon>
        <taxon>Bacillota</taxon>
        <taxon>Clostridia</taxon>
        <taxon>Lachnospirales</taxon>
        <taxon>Lachnospiraceae</taxon>
        <taxon>Lacrimispora</taxon>
    </lineage>
</organism>
<sequence length="180" mass="21045">MVLTDGLIQKGFTLQTVSDDDLETYINIKRACCKKYVDEYNGGWLDEIQVIIITNNFHKMQTCSCFQKILLCDTIVGFFTYDEQPDKIAELSFHLMGSVQSKEMVTFYLSHVTSLSKAADKPVFLILYKSDPIQDMFKEFGFKIYDQSRTHYFMSFHPNEENEIDHRNHIRSYVDRICSS</sequence>
<reference evidence="1" key="1">
    <citation type="submission" date="2010-07" db="EMBL/GenBank/DDBJ databases">
        <title>Complete sequence of Clostridium saccharolyticum WM1.</title>
        <authorList>
            <consortium name="US DOE Joint Genome Institute"/>
            <person name="Lucas S."/>
            <person name="Copeland A."/>
            <person name="Lapidus A."/>
            <person name="Cheng J.-F."/>
            <person name="Bruce D."/>
            <person name="Goodwin L."/>
            <person name="Pitluck S."/>
            <person name="Chertkov O."/>
            <person name="Detter J.C."/>
            <person name="Han C."/>
            <person name="Tapia R."/>
            <person name="Land M."/>
            <person name="Hauser L."/>
            <person name="Chang Y.-J."/>
            <person name="Jeffries C."/>
            <person name="Kyrpides N."/>
            <person name="Ivanova N."/>
            <person name="Mikhailova N."/>
            <person name="Mouttaki H."/>
            <person name="Lin L."/>
            <person name="Zhou J."/>
            <person name="Hemme C.L."/>
            <person name="Woyke T."/>
        </authorList>
    </citation>
    <scope>NUCLEOTIDE SEQUENCE [LARGE SCALE GENOMIC DNA]</scope>
    <source>
        <strain evidence="1">WM1</strain>
    </source>
</reference>
<dbReference type="eggNOG" id="ENOG5033VZE">
    <property type="taxonomic scope" value="Bacteria"/>
</dbReference>
<accession>D9R1W8</accession>
<dbReference type="InterPro" id="IPR016181">
    <property type="entry name" value="Acyl_CoA_acyltransferase"/>
</dbReference>
<dbReference type="KEGG" id="csh:Closa_0219"/>
<dbReference type="HOGENOM" id="CLU_1493775_0_0_9"/>
<dbReference type="EMBL" id="CP002109">
    <property type="protein sequence ID" value="ADL02859.1"/>
    <property type="molecule type" value="Genomic_DNA"/>
</dbReference>
<name>D9R1W8_LACSW</name>
<dbReference type="Proteomes" id="UP000001662">
    <property type="component" value="Chromosome"/>
</dbReference>
<dbReference type="PaxDb" id="610130-Closa_0219"/>
<dbReference type="SUPFAM" id="SSF55729">
    <property type="entry name" value="Acyl-CoA N-acyltransferases (Nat)"/>
    <property type="match status" value="1"/>
</dbReference>
<evidence type="ECO:0000313" key="2">
    <source>
        <dbReference type="Proteomes" id="UP000001662"/>
    </source>
</evidence>
<dbReference type="AlphaFoldDB" id="D9R1W8"/>
<protein>
    <recommendedName>
        <fullName evidence="3">N-acetyltransferase domain-containing protein</fullName>
    </recommendedName>
</protein>
<gene>
    <name evidence="1" type="ordered locus">Closa_0219</name>
</gene>